<protein>
    <submittedName>
        <fullName evidence="1">AAA family ATPase</fullName>
    </submittedName>
</protein>
<dbReference type="PANTHER" id="PTHR34825:SF2">
    <property type="entry name" value="AAA-ATPASE-LIKE DOMAIN-CONTAINING PROTEIN"/>
    <property type="match status" value="1"/>
</dbReference>
<feature type="non-terminal residue" evidence="1">
    <location>
        <position position="1"/>
    </location>
</feature>
<accession>A0ABT7VU34</accession>
<organism evidence="1 2">
    <name type="scientific">Candidatus Marithioploca araucensis</name>
    <dbReference type="NCBI Taxonomy" id="70273"/>
    <lineage>
        <taxon>Bacteria</taxon>
        <taxon>Pseudomonadati</taxon>
        <taxon>Pseudomonadota</taxon>
        <taxon>Gammaproteobacteria</taxon>
        <taxon>Thiotrichales</taxon>
        <taxon>Thiotrichaceae</taxon>
        <taxon>Candidatus Marithioploca</taxon>
    </lineage>
</organism>
<sequence>LSSAKEQQALILMKTYYDGYFFDYRKVEEIYNPTLALYFLKSFQQECQFPRQMLDHNLAMDRGKLSYIAKLLNGKSLISQALDENPPLSILDLSDRFGVKDILYGSKDTTFIVSLLYYLGILTLNGETEYGELSFKIPNLVIRKLYVEQLFEMYLPDDSERFRARQMARKFFHTADLQEICDFMEQKYFKVFDNIDYKQANELTIKTAFLTVLFDDVSYIMDSETAIKRRYADLTLILRPERRQFPIYDFILEFKFIKLTELNLSGEKARKLTKDELNDFALVKKKLADAKKQLLDYHTGLQKKYGEELKLKLISVVAVGFERVVWEVVEAG</sequence>
<dbReference type="Proteomes" id="UP001171945">
    <property type="component" value="Unassembled WGS sequence"/>
</dbReference>
<evidence type="ECO:0000313" key="2">
    <source>
        <dbReference type="Proteomes" id="UP001171945"/>
    </source>
</evidence>
<proteinExistence type="predicted"/>
<evidence type="ECO:0000313" key="1">
    <source>
        <dbReference type="EMBL" id="MDM8563074.1"/>
    </source>
</evidence>
<dbReference type="PANTHER" id="PTHR34825">
    <property type="entry name" value="CONSERVED PROTEIN, WITH A WEAK D-GALACTARATE DEHYDRATASE/ALTRONATE HYDROLASE DOMAIN"/>
    <property type="match status" value="1"/>
</dbReference>
<keyword evidence="2" id="KW-1185">Reference proteome</keyword>
<name>A0ABT7VU34_9GAMM</name>
<reference evidence="1" key="1">
    <citation type="submission" date="2023-06" db="EMBL/GenBank/DDBJ databases">
        <title>Uncultivated large filamentous bacteria from sulfidic sediments reveal new species and different genomic features in energy metabolism and defense.</title>
        <authorList>
            <person name="Fonseca A."/>
        </authorList>
    </citation>
    <scope>NUCLEOTIDE SEQUENCE</scope>
    <source>
        <strain evidence="1">HSG4</strain>
    </source>
</reference>
<gene>
    <name evidence="1" type="ORF">QUF54_06955</name>
</gene>
<dbReference type="EMBL" id="JAUCGM010000435">
    <property type="protein sequence ID" value="MDM8563074.1"/>
    <property type="molecule type" value="Genomic_DNA"/>
</dbReference>
<comment type="caution">
    <text evidence="1">The sequence shown here is derived from an EMBL/GenBank/DDBJ whole genome shotgun (WGS) entry which is preliminary data.</text>
</comment>